<evidence type="ECO:0000313" key="2">
    <source>
        <dbReference type="EMBL" id="TDL13216.1"/>
    </source>
</evidence>
<sequence length="333" mass="36544">MHAQLDTQAMLAAAQDAMRTWQLTAGNIDHKISEAQRIFDLWTCGSLRAWGSAIYHAIELNADSDLTRAETELQPYLNLGKDLQDRFESISRQSFTLDPSGVVGKWSAAQFVRRQIARAVDIVEEFCLILRDGGISSLQTVPLTSPLGGSILSNGGINCPDGMFQTSIGFKESGSILYLGGSVGSHIMITFSSGDMDELQPDDTNPSATPPSPPLPFHGEDDVPTPMHHETAIHPWDTDYWNDMYPPNRPAHLQHIPVYPHASPSPPDGQSEFERLYPPSQPSQYHDAQLPQGLSSPSPSPLKPPTDFDVDITSRRFRASRANGDTIDAEQAL</sequence>
<feature type="region of interest" description="Disordered" evidence="1">
    <location>
        <begin position="194"/>
        <end position="230"/>
    </location>
</feature>
<dbReference type="Proteomes" id="UP000294933">
    <property type="component" value="Unassembled WGS sequence"/>
</dbReference>
<dbReference type="VEuPathDB" id="FungiDB:BD410DRAFT_847192"/>
<gene>
    <name evidence="2" type="ORF">BD410DRAFT_847192</name>
</gene>
<name>A0A4Y7PDD4_9AGAM</name>
<organism evidence="2 3">
    <name type="scientific">Rickenella mellea</name>
    <dbReference type="NCBI Taxonomy" id="50990"/>
    <lineage>
        <taxon>Eukaryota</taxon>
        <taxon>Fungi</taxon>
        <taxon>Dikarya</taxon>
        <taxon>Basidiomycota</taxon>
        <taxon>Agaricomycotina</taxon>
        <taxon>Agaricomycetes</taxon>
        <taxon>Hymenochaetales</taxon>
        <taxon>Rickenellaceae</taxon>
        <taxon>Rickenella</taxon>
    </lineage>
</organism>
<keyword evidence="3" id="KW-1185">Reference proteome</keyword>
<protein>
    <submittedName>
        <fullName evidence="2">Uncharacterized protein</fullName>
    </submittedName>
</protein>
<accession>A0A4Y7PDD4</accession>
<dbReference type="AlphaFoldDB" id="A0A4Y7PDD4"/>
<feature type="region of interest" description="Disordered" evidence="1">
    <location>
        <begin position="255"/>
        <end position="333"/>
    </location>
</feature>
<reference evidence="2 3" key="1">
    <citation type="submission" date="2018-06" db="EMBL/GenBank/DDBJ databases">
        <title>A transcriptomic atlas of mushroom development highlights an independent origin of complex multicellularity.</title>
        <authorList>
            <consortium name="DOE Joint Genome Institute"/>
            <person name="Krizsan K."/>
            <person name="Almasi E."/>
            <person name="Merenyi Z."/>
            <person name="Sahu N."/>
            <person name="Viragh M."/>
            <person name="Koszo T."/>
            <person name="Mondo S."/>
            <person name="Kiss B."/>
            <person name="Balint B."/>
            <person name="Kues U."/>
            <person name="Barry K."/>
            <person name="Hegedus J.C."/>
            <person name="Henrissat B."/>
            <person name="Johnson J."/>
            <person name="Lipzen A."/>
            <person name="Ohm R."/>
            <person name="Nagy I."/>
            <person name="Pangilinan J."/>
            <person name="Yan J."/>
            <person name="Xiong Y."/>
            <person name="Grigoriev I.V."/>
            <person name="Hibbett D.S."/>
            <person name="Nagy L.G."/>
        </authorList>
    </citation>
    <scope>NUCLEOTIDE SEQUENCE [LARGE SCALE GENOMIC DNA]</scope>
    <source>
        <strain evidence="2 3">SZMC22713</strain>
    </source>
</reference>
<dbReference type="EMBL" id="ML170839">
    <property type="protein sequence ID" value="TDL13216.1"/>
    <property type="molecule type" value="Genomic_DNA"/>
</dbReference>
<evidence type="ECO:0000256" key="1">
    <source>
        <dbReference type="SAM" id="MobiDB-lite"/>
    </source>
</evidence>
<proteinExistence type="predicted"/>
<evidence type="ECO:0000313" key="3">
    <source>
        <dbReference type="Proteomes" id="UP000294933"/>
    </source>
</evidence>